<reference evidence="1" key="1">
    <citation type="submission" date="2021-05" db="EMBL/GenBank/DDBJ databases">
        <authorList>
            <person name="Scholz U."/>
            <person name="Mascher M."/>
            <person name="Fiebig A."/>
        </authorList>
    </citation>
    <scope>NUCLEOTIDE SEQUENCE [LARGE SCALE GENOMIC DNA]</scope>
</reference>
<accession>A0ACD5TXM6</accession>
<proteinExistence type="predicted"/>
<evidence type="ECO:0000313" key="1">
    <source>
        <dbReference type="EnsemblPlants" id="AVESA.00010b.r2.1DG0145800.1.CDS"/>
    </source>
</evidence>
<name>A0ACD5TXM6_AVESA</name>
<dbReference type="Proteomes" id="UP001732700">
    <property type="component" value="Chromosome 1D"/>
</dbReference>
<dbReference type="EnsemblPlants" id="AVESA.00010b.r2.1DG0145800.1">
    <property type="protein sequence ID" value="AVESA.00010b.r2.1DG0145800.1.CDS"/>
    <property type="gene ID" value="AVESA.00010b.r2.1DG0145800"/>
</dbReference>
<reference evidence="1" key="2">
    <citation type="submission" date="2025-09" db="UniProtKB">
        <authorList>
            <consortium name="EnsemblPlants"/>
        </authorList>
    </citation>
    <scope>IDENTIFICATION</scope>
</reference>
<keyword evidence="2" id="KW-1185">Reference proteome</keyword>
<evidence type="ECO:0000313" key="2">
    <source>
        <dbReference type="Proteomes" id="UP001732700"/>
    </source>
</evidence>
<sequence length="228" mass="26355">MWFNSDSTSACFPIPSRPSRQPARLSPTPPKLITVLKLATPPKLAAPPTMVSWGDGEESSLDHSTASSEFGETCDYVSWVDQEWPSSLQKAIGKLWEMYGEVKQGRVSDSLDYMEEKFKFRDEITKLHHDLKIVQEEVEKTVKEKQVTLALKAKSEQALIEARSELEEKMKLDEHASNLHKVMRIKAEKERDKLKEEKRKLEYTIGDLFKFKEEQRAKLRKIKEICDE</sequence>
<protein>
    <submittedName>
        <fullName evidence="1">Uncharacterized protein</fullName>
    </submittedName>
</protein>
<organism evidence="1 2">
    <name type="scientific">Avena sativa</name>
    <name type="common">Oat</name>
    <dbReference type="NCBI Taxonomy" id="4498"/>
    <lineage>
        <taxon>Eukaryota</taxon>
        <taxon>Viridiplantae</taxon>
        <taxon>Streptophyta</taxon>
        <taxon>Embryophyta</taxon>
        <taxon>Tracheophyta</taxon>
        <taxon>Spermatophyta</taxon>
        <taxon>Magnoliopsida</taxon>
        <taxon>Liliopsida</taxon>
        <taxon>Poales</taxon>
        <taxon>Poaceae</taxon>
        <taxon>BOP clade</taxon>
        <taxon>Pooideae</taxon>
        <taxon>Poodae</taxon>
        <taxon>Poeae</taxon>
        <taxon>Poeae Chloroplast Group 1 (Aveneae type)</taxon>
        <taxon>Aveninae</taxon>
        <taxon>Avena</taxon>
    </lineage>
</organism>